<dbReference type="PANTHER" id="PTHR34153:SF2">
    <property type="entry name" value="SI:CH211-262H13.3-RELATED"/>
    <property type="match status" value="1"/>
</dbReference>
<evidence type="ECO:0000313" key="3">
    <source>
        <dbReference type="EMBL" id="KAA0200811.1"/>
    </source>
</evidence>
<feature type="domain" description="DUF4806" evidence="2">
    <location>
        <begin position="281"/>
        <end position="352"/>
    </location>
</feature>
<gene>
    <name evidence="3" type="ORF">FBUS_09221</name>
</gene>
<reference evidence="3" key="1">
    <citation type="submission" date="2019-05" db="EMBL/GenBank/DDBJ databases">
        <title>Annotation for the trematode Fasciolopsis buski.</title>
        <authorList>
            <person name="Choi Y.-J."/>
        </authorList>
    </citation>
    <scope>NUCLEOTIDE SEQUENCE</scope>
    <source>
        <strain evidence="3">HT</strain>
        <tissue evidence="3">Whole worm</tissue>
    </source>
</reference>
<protein>
    <recommendedName>
        <fullName evidence="2">DUF4806 domain-containing protein</fullName>
    </recommendedName>
</protein>
<feature type="compositionally biased region" description="Polar residues" evidence="1">
    <location>
        <begin position="423"/>
        <end position="433"/>
    </location>
</feature>
<dbReference type="InterPro" id="IPR032071">
    <property type="entry name" value="DUF4806"/>
</dbReference>
<organism evidence="3 4">
    <name type="scientific">Fasciolopsis buskii</name>
    <dbReference type="NCBI Taxonomy" id="27845"/>
    <lineage>
        <taxon>Eukaryota</taxon>
        <taxon>Metazoa</taxon>
        <taxon>Spiralia</taxon>
        <taxon>Lophotrochozoa</taxon>
        <taxon>Platyhelminthes</taxon>
        <taxon>Trematoda</taxon>
        <taxon>Digenea</taxon>
        <taxon>Plagiorchiida</taxon>
        <taxon>Echinostomata</taxon>
        <taxon>Echinostomatoidea</taxon>
        <taxon>Fasciolidae</taxon>
        <taxon>Fasciolopsis</taxon>
    </lineage>
</organism>
<evidence type="ECO:0000313" key="4">
    <source>
        <dbReference type="Proteomes" id="UP000728185"/>
    </source>
</evidence>
<dbReference type="OrthoDB" id="6254169at2759"/>
<keyword evidence="4" id="KW-1185">Reference proteome</keyword>
<evidence type="ECO:0000256" key="1">
    <source>
        <dbReference type="SAM" id="MobiDB-lite"/>
    </source>
</evidence>
<dbReference type="PANTHER" id="PTHR34153">
    <property type="entry name" value="SI:CH211-262H13.3-RELATED-RELATED"/>
    <property type="match status" value="1"/>
</dbReference>
<dbReference type="AlphaFoldDB" id="A0A8E0SA04"/>
<dbReference type="Pfam" id="PF16064">
    <property type="entry name" value="DUF4806"/>
    <property type="match status" value="1"/>
</dbReference>
<name>A0A8E0SA04_9TREM</name>
<dbReference type="Proteomes" id="UP000728185">
    <property type="component" value="Unassembled WGS sequence"/>
</dbReference>
<sequence>MYVIVKFRRGCEVALVSSKWLRGSSTYWPPIQSEYKRAQMVRAHVKPGANWQLHEITVLYHHTDYNMAVRRLSLVESHSVGDAVKRSTRKRKRPERLIESMESEGSYEESRSFESHASVSPTALKAQETTQIIQSSKSTVLSLGSPLVPLSPPTQPTQAKFSSDTERFIEMMKLLLTKLDESMAYQRELDRKLTLLLAHESPFSSLRSTAEAVAAVVNPHQQNDFSNTSISCVGNGANNAYDGTKTNRSERKVNAYVEHRGRSKDQIQNQIPESTDDILPLQLPLYRMRDFENFERHLNEPAVFQKMVAKLSDVHGSTLNEVVRSLLKRLFATPLAMRINWTGRNEKKEFQGSNSCSLVLETCAHIPATSEANQTEIEAFIKFWFRTNCDRERLRLQRARVGAPLKRTSRKSTGQFVDVRTPEPTSGCTPQTQ</sequence>
<proteinExistence type="predicted"/>
<dbReference type="EMBL" id="LUCM01000272">
    <property type="protein sequence ID" value="KAA0200811.1"/>
    <property type="molecule type" value="Genomic_DNA"/>
</dbReference>
<accession>A0A8E0SA04</accession>
<feature type="region of interest" description="Disordered" evidence="1">
    <location>
        <begin position="83"/>
        <end position="121"/>
    </location>
</feature>
<comment type="caution">
    <text evidence="3">The sequence shown here is derived from an EMBL/GenBank/DDBJ whole genome shotgun (WGS) entry which is preliminary data.</text>
</comment>
<feature type="region of interest" description="Disordered" evidence="1">
    <location>
        <begin position="405"/>
        <end position="433"/>
    </location>
</feature>
<evidence type="ECO:0000259" key="2">
    <source>
        <dbReference type="Pfam" id="PF16064"/>
    </source>
</evidence>